<keyword evidence="1" id="KW-1133">Transmembrane helix</keyword>
<organism evidence="2 3">
    <name type="scientific">Pelosinus propionicus DSM 13327</name>
    <dbReference type="NCBI Taxonomy" id="1123291"/>
    <lineage>
        <taxon>Bacteria</taxon>
        <taxon>Bacillati</taxon>
        <taxon>Bacillota</taxon>
        <taxon>Negativicutes</taxon>
        <taxon>Selenomonadales</taxon>
        <taxon>Sporomusaceae</taxon>
        <taxon>Pelosinus</taxon>
    </lineage>
</organism>
<keyword evidence="1" id="KW-0812">Transmembrane</keyword>
<dbReference type="EMBL" id="FOTS01000058">
    <property type="protein sequence ID" value="SFM23021.1"/>
    <property type="molecule type" value="Genomic_DNA"/>
</dbReference>
<name>A0A1I4P5E8_9FIRM</name>
<sequence>MEQSPLNGHTNDSSTSDNNACITILSYKLHNISIFFLMTHLFILLMIKKEAVAKCFLKKSILWQPSFLEQIKSRRKRINKEALLPFMPIANRGSLFPNKKVYLYLSGCFGNMQVSSTATTLNFVVEFV</sequence>
<feature type="transmembrane region" description="Helical" evidence="1">
    <location>
        <begin position="29"/>
        <end position="47"/>
    </location>
</feature>
<dbReference type="Proteomes" id="UP000199520">
    <property type="component" value="Unassembled WGS sequence"/>
</dbReference>
<dbReference type="AlphaFoldDB" id="A0A1I4P5E8"/>
<reference evidence="3" key="1">
    <citation type="submission" date="2016-10" db="EMBL/GenBank/DDBJ databases">
        <authorList>
            <person name="Varghese N."/>
            <person name="Submissions S."/>
        </authorList>
    </citation>
    <scope>NUCLEOTIDE SEQUENCE [LARGE SCALE GENOMIC DNA]</scope>
    <source>
        <strain evidence="3">DSM 13327</strain>
    </source>
</reference>
<keyword evidence="1" id="KW-0472">Membrane</keyword>
<evidence type="ECO:0000256" key="1">
    <source>
        <dbReference type="SAM" id="Phobius"/>
    </source>
</evidence>
<protein>
    <submittedName>
        <fullName evidence="2">Uncharacterized protein</fullName>
    </submittedName>
</protein>
<proteinExistence type="predicted"/>
<evidence type="ECO:0000313" key="2">
    <source>
        <dbReference type="EMBL" id="SFM23021.1"/>
    </source>
</evidence>
<evidence type="ECO:0000313" key="3">
    <source>
        <dbReference type="Proteomes" id="UP000199520"/>
    </source>
</evidence>
<keyword evidence="3" id="KW-1185">Reference proteome</keyword>
<accession>A0A1I4P5E8</accession>
<gene>
    <name evidence="2" type="ORF">SAMN04490355_10581</name>
</gene>